<name>A0A061GSS6_THECC</name>
<reference evidence="2 3" key="1">
    <citation type="journal article" date="2013" name="Genome Biol.">
        <title>The genome sequence of the most widely cultivated cacao type and its use to identify candidate genes regulating pod color.</title>
        <authorList>
            <person name="Motamayor J.C."/>
            <person name="Mockaitis K."/>
            <person name="Schmutz J."/>
            <person name="Haiminen N."/>
            <person name="Iii D.L."/>
            <person name="Cornejo O."/>
            <person name="Findley S.D."/>
            <person name="Zheng P."/>
            <person name="Utro F."/>
            <person name="Royaert S."/>
            <person name="Saski C."/>
            <person name="Jenkins J."/>
            <person name="Podicheti R."/>
            <person name="Zhao M."/>
            <person name="Scheffler B.E."/>
            <person name="Stack J.C."/>
            <person name="Feltus F.A."/>
            <person name="Mustiga G.M."/>
            <person name="Amores F."/>
            <person name="Phillips W."/>
            <person name="Marelli J.P."/>
            <person name="May G.D."/>
            <person name="Shapiro H."/>
            <person name="Ma J."/>
            <person name="Bustamante C.D."/>
            <person name="Schnell R.J."/>
            <person name="Main D."/>
            <person name="Gilbert D."/>
            <person name="Parida L."/>
            <person name="Kuhn D.N."/>
        </authorList>
    </citation>
    <scope>NUCLEOTIDE SEQUENCE [LARGE SCALE GENOMIC DNA]</scope>
    <source>
        <strain evidence="3">cv. Matina 1-6</strain>
    </source>
</reference>
<dbReference type="AlphaFoldDB" id="A0A061GSS6"/>
<gene>
    <name evidence="2" type="ORF">TCM_040559</name>
</gene>
<dbReference type="EMBL" id="CM001887">
    <property type="protein sequence ID" value="EOY32566.1"/>
    <property type="molecule type" value="Genomic_DNA"/>
</dbReference>
<organism evidence="2 3">
    <name type="scientific">Theobroma cacao</name>
    <name type="common">Cacao</name>
    <name type="synonym">Cocoa</name>
    <dbReference type="NCBI Taxonomy" id="3641"/>
    <lineage>
        <taxon>Eukaryota</taxon>
        <taxon>Viridiplantae</taxon>
        <taxon>Streptophyta</taxon>
        <taxon>Embryophyta</taxon>
        <taxon>Tracheophyta</taxon>
        <taxon>Spermatophyta</taxon>
        <taxon>Magnoliopsida</taxon>
        <taxon>eudicotyledons</taxon>
        <taxon>Gunneridae</taxon>
        <taxon>Pentapetalae</taxon>
        <taxon>rosids</taxon>
        <taxon>malvids</taxon>
        <taxon>Malvales</taxon>
        <taxon>Malvaceae</taxon>
        <taxon>Byttnerioideae</taxon>
        <taxon>Theobroma</taxon>
    </lineage>
</organism>
<evidence type="ECO:0000313" key="3">
    <source>
        <dbReference type="Proteomes" id="UP000026915"/>
    </source>
</evidence>
<feature type="region of interest" description="Disordered" evidence="1">
    <location>
        <begin position="9"/>
        <end position="42"/>
    </location>
</feature>
<feature type="compositionally biased region" description="Polar residues" evidence="1">
    <location>
        <begin position="20"/>
        <end position="30"/>
    </location>
</feature>
<dbReference type="HOGENOM" id="CLU_1638398_0_0_1"/>
<dbReference type="Gramene" id="EOY32566">
    <property type="protein sequence ID" value="EOY32566"/>
    <property type="gene ID" value="TCM_040559"/>
</dbReference>
<accession>A0A061GSS6</accession>
<keyword evidence="3" id="KW-1185">Reference proteome</keyword>
<sequence>MILAAQAAHARNSNAHGLHDNNSANGQHTLNAHAPEGLHTGSVLHSPMAGGCASLGLAHAECPLAVGAGQFHMSVAHQASQFRSRLSIKSDPKENHALAGITLEDLTRTPVRSPRSSTLKCASPNHNRTGPWSFTEIWATHKQVIHTRPAECSSSPACTSRQ</sequence>
<evidence type="ECO:0000256" key="1">
    <source>
        <dbReference type="SAM" id="MobiDB-lite"/>
    </source>
</evidence>
<dbReference type="Proteomes" id="UP000026915">
    <property type="component" value="Chromosome 9"/>
</dbReference>
<dbReference type="InParanoid" id="A0A061GSS6"/>
<evidence type="ECO:0000313" key="2">
    <source>
        <dbReference type="EMBL" id="EOY32566.1"/>
    </source>
</evidence>
<protein>
    <submittedName>
        <fullName evidence="2">Uncharacterized protein</fullName>
    </submittedName>
</protein>
<proteinExistence type="predicted"/>